<organism evidence="3 4">
    <name type="scientific">Pseudonocardia xishanensis</name>
    <dbReference type="NCBI Taxonomy" id="630995"/>
    <lineage>
        <taxon>Bacteria</taxon>
        <taxon>Bacillati</taxon>
        <taxon>Actinomycetota</taxon>
        <taxon>Actinomycetes</taxon>
        <taxon>Pseudonocardiales</taxon>
        <taxon>Pseudonocardiaceae</taxon>
        <taxon>Pseudonocardia</taxon>
    </lineage>
</organism>
<accession>A0ABP8RR69</accession>
<gene>
    <name evidence="3" type="ORF">GCM10023175_23350</name>
</gene>
<dbReference type="EMBL" id="BAABGT010000029">
    <property type="protein sequence ID" value="GAA4544710.1"/>
    <property type="molecule type" value="Genomic_DNA"/>
</dbReference>
<dbReference type="NCBIfam" id="TIGR03491">
    <property type="entry name" value="TM0106 family RecB-like putative nuclease"/>
    <property type="match status" value="1"/>
</dbReference>
<evidence type="ECO:0000313" key="4">
    <source>
        <dbReference type="Proteomes" id="UP001501598"/>
    </source>
</evidence>
<dbReference type="InterPro" id="IPR019993">
    <property type="entry name" value="RecB_nuclease_TM0106_put"/>
</dbReference>
<evidence type="ECO:0000256" key="1">
    <source>
        <dbReference type="SAM" id="MobiDB-lite"/>
    </source>
</evidence>
<reference evidence="4" key="1">
    <citation type="journal article" date="2019" name="Int. J. Syst. Evol. Microbiol.">
        <title>The Global Catalogue of Microorganisms (GCM) 10K type strain sequencing project: providing services to taxonomists for standard genome sequencing and annotation.</title>
        <authorList>
            <consortium name="The Broad Institute Genomics Platform"/>
            <consortium name="The Broad Institute Genome Sequencing Center for Infectious Disease"/>
            <person name="Wu L."/>
            <person name="Ma J."/>
        </authorList>
    </citation>
    <scope>NUCLEOTIDE SEQUENCE [LARGE SCALE GENOMIC DNA]</scope>
    <source>
        <strain evidence="4">JCM 17906</strain>
    </source>
</reference>
<feature type="region of interest" description="Disordered" evidence="1">
    <location>
        <begin position="1"/>
        <end position="34"/>
    </location>
</feature>
<feature type="domain" description="YprB ribonuclease H-like" evidence="2">
    <location>
        <begin position="518"/>
        <end position="600"/>
    </location>
</feature>
<dbReference type="InterPro" id="IPR038720">
    <property type="entry name" value="YprB_RNase_H-like_dom"/>
</dbReference>
<proteinExistence type="predicted"/>
<keyword evidence="4" id="KW-1185">Reference proteome</keyword>
<evidence type="ECO:0000313" key="3">
    <source>
        <dbReference type="EMBL" id="GAA4544710.1"/>
    </source>
</evidence>
<sequence>MSGPGTLLRDRAEQASNAPVRPVGTPSGRGGRACSAVAGAELSVPVSTLGPVTATISGSDGRAGPNAPVPLPALDAAATTRCRRRVHLDHDPTADELPRALPDPAIEQRRADAREHRAHIAETLAAAQGEAWRAVPAEGTARERARLTGELVAAGVAVIGGAVLPLDPAGRRGAAELLVRGPGGYLPVIVVRHRITDPGSGALTVPLGTPFPELARPDEERKVRSQPRDLLRLAHLLRMAQAAGWAPRDAALGGVVGLDADVVVWHDLRAEHWPGERSTLAEYDERFADRIAVARAAATGAEPLAQPSRILECRRCPWWPTCEAALAARRDVSLVVRGDTAAALREIGVDTVDALAALDPAHEPIPMPGMPFADAVALARGWRRGLAVARRVPSVPVVRADVEVDVDMESFGESGAYLWGAQLSYPGGARPGDQPEGYRAFATWEPVPTEDEGRSFGEFWTWLSGIRAAAAESGRSFAAYCYNEQAENRWLLSSAVRFAGMPGVPPISEVREFIAADSWVDLFAVVNEWFLCAQGKGLKKIAPVAGFTWRDPEAGGENSMRWYRDAVGMDGAPPDTAQRERLLGYNTDDVLATKALREWMTGPAILEVPLAAEL</sequence>
<comment type="caution">
    <text evidence="3">The sequence shown here is derived from an EMBL/GenBank/DDBJ whole genome shotgun (WGS) entry which is preliminary data.</text>
</comment>
<name>A0ABP8RR69_9PSEU</name>
<dbReference type="Pfam" id="PF13482">
    <property type="entry name" value="RNase_H_2"/>
    <property type="match status" value="1"/>
</dbReference>
<evidence type="ECO:0000259" key="2">
    <source>
        <dbReference type="Pfam" id="PF13482"/>
    </source>
</evidence>
<dbReference type="Proteomes" id="UP001501598">
    <property type="component" value="Unassembled WGS sequence"/>
</dbReference>
<protein>
    <submittedName>
        <fullName evidence="3">TM0106 family RecB-like putative nuclease</fullName>
    </submittedName>
</protein>